<protein>
    <recommendedName>
        <fullName evidence="8">Protein-S-isoprenylcysteine O-methyltransferase</fullName>
    </recommendedName>
</protein>
<keyword evidence="2 5" id="KW-0812">Transmembrane</keyword>
<accession>A0A9W6DFI9</accession>
<dbReference type="PANTHER" id="PTHR12714">
    <property type="entry name" value="PROTEIN-S ISOPRENYLCYSTEINE O-METHYLTRANSFERASE"/>
    <property type="match status" value="1"/>
</dbReference>
<reference evidence="6" key="1">
    <citation type="submission" date="2022-06" db="EMBL/GenBank/DDBJ databases">
        <title>Vallitalea longa sp. nov., an anaerobic bacterium isolated from marine sediment.</title>
        <authorList>
            <person name="Hirano S."/>
            <person name="Terahara T."/>
            <person name="Mori K."/>
            <person name="Hamada M."/>
            <person name="Matsumoto R."/>
            <person name="Kobayashi T."/>
        </authorList>
    </citation>
    <scope>NUCLEOTIDE SEQUENCE</scope>
    <source>
        <strain evidence="6">SH18-1</strain>
    </source>
</reference>
<sequence length="160" mass="18375">MNNKKQMSHSGVGPIYVILILILTISAIYIGKLKCFSFGQFHVMKIPSIILGIILIVLGIIIWVQAVLVSRINKNIVKNKLVTTGIYAWVRNPIYSAFAIAFTGVLFLQNNMVLLIFPFIYWLLLSIIIRKEENVLEKVFGEEYLLYKSKVNRCIPWFPK</sequence>
<dbReference type="Proteomes" id="UP001144256">
    <property type="component" value="Unassembled WGS sequence"/>
</dbReference>
<dbReference type="GO" id="GO:0012505">
    <property type="term" value="C:endomembrane system"/>
    <property type="evidence" value="ECO:0007669"/>
    <property type="project" value="UniProtKB-SubCell"/>
</dbReference>
<keyword evidence="3 5" id="KW-1133">Transmembrane helix</keyword>
<feature type="transmembrane region" description="Helical" evidence="5">
    <location>
        <begin position="112"/>
        <end position="129"/>
    </location>
</feature>
<name>A0A9W6DFI9_9FIRM</name>
<gene>
    <name evidence="6" type="ORF">SH1V18_19730</name>
</gene>
<evidence type="ECO:0000256" key="4">
    <source>
        <dbReference type="ARBA" id="ARBA00023136"/>
    </source>
</evidence>
<evidence type="ECO:0000256" key="3">
    <source>
        <dbReference type="ARBA" id="ARBA00022989"/>
    </source>
</evidence>
<evidence type="ECO:0000313" key="7">
    <source>
        <dbReference type="Proteomes" id="UP001144256"/>
    </source>
</evidence>
<dbReference type="GO" id="GO:0016740">
    <property type="term" value="F:transferase activity"/>
    <property type="evidence" value="ECO:0007669"/>
    <property type="project" value="UniProtKB-ARBA"/>
</dbReference>
<evidence type="ECO:0000256" key="2">
    <source>
        <dbReference type="ARBA" id="ARBA00022692"/>
    </source>
</evidence>
<comment type="subcellular location">
    <subcellularLocation>
        <location evidence="1">Endomembrane system</location>
        <topology evidence="1">Multi-pass membrane protein</topology>
    </subcellularLocation>
</comment>
<evidence type="ECO:0000256" key="1">
    <source>
        <dbReference type="ARBA" id="ARBA00004127"/>
    </source>
</evidence>
<keyword evidence="4 5" id="KW-0472">Membrane</keyword>
<dbReference type="EMBL" id="BRLB01000004">
    <property type="protein sequence ID" value="GKX29493.1"/>
    <property type="molecule type" value="Genomic_DNA"/>
</dbReference>
<feature type="transmembrane region" description="Helical" evidence="5">
    <location>
        <begin position="50"/>
        <end position="69"/>
    </location>
</feature>
<dbReference type="InterPro" id="IPR007318">
    <property type="entry name" value="Phopholipid_MeTrfase"/>
</dbReference>
<comment type="caution">
    <text evidence="6">The sequence shown here is derived from an EMBL/GenBank/DDBJ whole genome shotgun (WGS) entry which is preliminary data.</text>
</comment>
<proteinExistence type="predicted"/>
<dbReference type="AlphaFoldDB" id="A0A9W6DFI9"/>
<dbReference type="Gene3D" id="1.20.120.1630">
    <property type="match status" value="1"/>
</dbReference>
<evidence type="ECO:0000313" key="6">
    <source>
        <dbReference type="EMBL" id="GKX29493.1"/>
    </source>
</evidence>
<organism evidence="6 7">
    <name type="scientific">Vallitalea longa</name>
    <dbReference type="NCBI Taxonomy" id="2936439"/>
    <lineage>
        <taxon>Bacteria</taxon>
        <taxon>Bacillati</taxon>
        <taxon>Bacillota</taxon>
        <taxon>Clostridia</taxon>
        <taxon>Lachnospirales</taxon>
        <taxon>Vallitaleaceae</taxon>
        <taxon>Vallitalea</taxon>
    </lineage>
</organism>
<keyword evidence="7" id="KW-1185">Reference proteome</keyword>
<dbReference type="RefSeq" id="WP_281815001.1">
    <property type="nucleotide sequence ID" value="NZ_BRLB01000004.1"/>
</dbReference>
<feature type="transmembrane region" description="Helical" evidence="5">
    <location>
        <begin position="12"/>
        <end position="30"/>
    </location>
</feature>
<dbReference type="PANTHER" id="PTHR12714:SF9">
    <property type="entry name" value="PROTEIN-S-ISOPRENYLCYSTEINE O-METHYLTRANSFERASE"/>
    <property type="match status" value="1"/>
</dbReference>
<dbReference type="Pfam" id="PF04191">
    <property type="entry name" value="PEMT"/>
    <property type="match status" value="1"/>
</dbReference>
<evidence type="ECO:0008006" key="8">
    <source>
        <dbReference type="Google" id="ProtNLM"/>
    </source>
</evidence>
<feature type="transmembrane region" description="Helical" evidence="5">
    <location>
        <begin position="81"/>
        <end position="106"/>
    </location>
</feature>
<evidence type="ECO:0000256" key="5">
    <source>
        <dbReference type="SAM" id="Phobius"/>
    </source>
</evidence>